<feature type="compositionally biased region" description="Acidic residues" evidence="8">
    <location>
        <begin position="54"/>
        <end position="76"/>
    </location>
</feature>
<evidence type="ECO:0000256" key="5">
    <source>
        <dbReference type="ARBA" id="ARBA00015162"/>
    </source>
</evidence>
<feature type="compositionally biased region" description="Low complexity" evidence="8">
    <location>
        <begin position="112"/>
        <end position="122"/>
    </location>
</feature>
<keyword evidence="7" id="KW-0539">Nucleus</keyword>
<evidence type="ECO:0000256" key="3">
    <source>
        <dbReference type="ARBA" id="ARBA00004496"/>
    </source>
</evidence>
<accession>A0A225AE69</accession>
<dbReference type="GO" id="GO:0005737">
    <property type="term" value="C:cytoplasm"/>
    <property type="evidence" value="ECO:0007669"/>
    <property type="project" value="UniProtKB-SubCell"/>
</dbReference>
<dbReference type="SMART" id="SM01312">
    <property type="entry name" value="RTC4"/>
    <property type="match status" value="1"/>
</dbReference>
<feature type="compositionally biased region" description="Acidic residues" evidence="8">
    <location>
        <begin position="468"/>
        <end position="486"/>
    </location>
</feature>
<keyword evidence="6" id="KW-0963">Cytoplasm</keyword>
<dbReference type="RefSeq" id="XP_020119652.1">
    <property type="nucleotide sequence ID" value="XM_020267745.1"/>
</dbReference>
<feature type="compositionally biased region" description="Basic and acidic residues" evidence="8">
    <location>
        <begin position="77"/>
        <end position="87"/>
    </location>
</feature>
<name>A0A225AE69_TALAT</name>
<comment type="caution">
    <text evidence="10">The sequence shown here is derived from an EMBL/GenBank/DDBJ whole genome shotgun (WGS) entry which is preliminary data.</text>
</comment>
<dbReference type="PANTHER" id="PTHR41391:SF1">
    <property type="entry name" value="RESTRICTION OF TELOMERE CAPPING PROTEIN 4"/>
    <property type="match status" value="1"/>
</dbReference>
<dbReference type="PANTHER" id="PTHR41391">
    <property type="entry name" value="RESTRICTION OF TELOMERE CAPPING PROTEIN 4"/>
    <property type="match status" value="1"/>
</dbReference>
<sequence>MYRRTRLARDASIALTRENNLRGVPLSQVGGIKIKQRDHNKGVENSPHVKQEPGTDDEPLSSSEEEETKEEGEEEEKTIKEEEERKVAAKKAGATKRKRNGRDDPETKSKSQKSNPPSSAPSDEIFHSSLNTNKPRKRTMYGKSSQHLASSQDSFKQPPPEYKDSRLQSTPAFQVPPTVEVDGLPSLQKEPAFRMPAAIQDSHELHDVQFIQPAACASSSALTAGDLDFILDDDDDLSPLSSPPSDVSLAMAAFADKGAATLPVDPTVTGTTEQSRCPNCNAPVDADLLDEFLAQRGRRLRDERLFCERHKAHKAEKEWSAKGYPTIDWHTFDERIQRHFSALERLLVPSPSSFYRGLLESSMKAGQARVFKMSLEEDNLESLSCGYYGPKGASRMLNSVTSKYSRKLRQLAAMDKILKTAGPTTYAQAVLVPELAVLLIKEDMKVDSQDAREILRDSTDIGNRLNAAEDDQIPVAEDDDDGGNYI</sequence>
<comment type="similarity">
    <text evidence="4">Belongs to the RTC4 family.</text>
</comment>
<dbReference type="GO" id="GO:0005634">
    <property type="term" value="C:nucleus"/>
    <property type="evidence" value="ECO:0007669"/>
    <property type="project" value="UniProtKB-SubCell"/>
</dbReference>
<dbReference type="InterPro" id="IPR039024">
    <property type="entry name" value="RTC4"/>
</dbReference>
<organism evidence="10 11">
    <name type="scientific">Talaromyces atroroseus</name>
    <dbReference type="NCBI Taxonomy" id="1441469"/>
    <lineage>
        <taxon>Eukaryota</taxon>
        <taxon>Fungi</taxon>
        <taxon>Dikarya</taxon>
        <taxon>Ascomycota</taxon>
        <taxon>Pezizomycotina</taxon>
        <taxon>Eurotiomycetes</taxon>
        <taxon>Eurotiomycetidae</taxon>
        <taxon>Eurotiales</taxon>
        <taxon>Trichocomaceae</taxon>
        <taxon>Talaromyces</taxon>
        <taxon>Talaromyces sect. Trachyspermi</taxon>
    </lineage>
</organism>
<feature type="region of interest" description="Disordered" evidence="8">
    <location>
        <begin position="21"/>
        <end position="167"/>
    </location>
</feature>
<feature type="compositionally biased region" description="Basic and acidic residues" evidence="8">
    <location>
        <begin position="35"/>
        <end position="53"/>
    </location>
</feature>
<feature type="compositionally biased region" description="Polar residues" evidence="8">
    <location>
        <begin position="142"/>
        <end position="155"/>
    </location>
</feature>
<evidence type="ECO:0000313" key="10">
    <source>
        <dbReference type="EMBL" id="OKL59531.1"/>
    </source>
</evidence>
<dbReference type="AlphaFoldDB" id="A0A225AE69"/>
<proteinExistence type="inferred from homology"/>
<feature type="domain" description="Restriction of telomere capping protein 4 C-terminal" evidence="9">
    <location>
        <begin position="346"/>
        <end position="468"/>
    </location>
</feature>
<comment type="subcellular location">
    <subcellularLocation>
        <location evidence="3">Cytoplasm</location>
    </subcellularLocation>
    <subcellularLocation>
        <location evidence="2">Nucleus</location>
    </subcellularLocation>
</comment>
<evidence type="ECO:0000256" key="7">
    <source>
        <dbReference type="ARBA" id="ARBA00023242"/>
    </source>
</evidence>
<dbReference type="EMBL" id="LFMY01000007">
    <property type="protein sequence ID" value="OKL59531.1"/>
    <property type="molecule type" value="Genomic_DNA"/>
</dbReference>
<protein>
    <recommendedName>
        <fullName evidence="5">Restriction of telomere capping protein 4</fullName>
    </recommendedName>
</protein>
<dbReference type="Proteomes" id="UP000214365">
    <property type="component" value="Unassembled WGS sequence"/>
</dbReference>
<dbReference type="Pfam" id="PF14474">
    <property type="entry name" value="RTC4"/>
    <property type="match status" value="1"/>
</dbReference>
<feature type="region of interest" description="Disordered" evidence="8">
    <location>
        <begin position="466"/>
        <end position="486"/>
    </location>
</feature>
<evidence type="ECO:0000259" key="9">
    <source>
        <dbReference type="SMART" id="SM01312"/>
    </source>
</evidence>
<dbReference type="GeneID" id="31005181"/>
<evidence type="ECO:0000313" key="11">
    <source>
        <dbReference type="Proteomes" id="UP000214365"/>
    </source>
</evidence>
<dbReference type="OrthoDB" id="128308at2759"/>
<comment type="function">
    <text evidence="1">May be involved in a process influencing telomere capping.</text>
</comment>
<evidence type="ECO:0000256" key="8">
    <source>
        <dbReference type="SAM" id="MobiDB-lite"/>
    </source>
</evidence>
<evidence type="ECO:0000256" key="6">
    <source>
        <dbReference type="ARBA" id="ARBA00022490"/>
    </source>
</evidence>
<dbReference type="STRING" id="1441469.A0A225AE69"/>
<keyword evidence="11" id="KW-1185">Reference proteome</keyword>
<evidence type="ECO:0000256" key="4">
    <source>
        <dbReference type="ARBA" id="ARBA00009461"/>
    </source>
</evidence>
<gene>
    <name evidence="10" type="ORF">UA08_05425</name>
</gene>
<evidence type="ECO:0000256" key="2">
    <source>
        <dbReference type="ARBA" id="ARBA00004123"/>
    </source>
</evidence>
<dbReference type="InterPro" id="IPR028094">
    <property type="entry name" value="RTC4_C"/>
</dbReference>
<reference evidence="10 11" key="1">
    <citation type="submission" date="2015-06" db="EMBL/GenBank/DDBJ databases">
        <title>Talaromyces atroroseus IBT 11181 draft genome.</title>
        <authorList>
            <person name="Rasmussen K.B."/>
            <person name="Rasmussen S."/>
            <person name="Petersen B."/>
            <person name="Sicheritz-Ponten T."/>
            <person name="Mortensen U.H."/>
            <person name="Thrane U."/>
        </authorList>
    </citation>
    <scope>NUCLEOTIDE SEQUENCE [LARGE SCALE GENOMIC DNA]</scope>
    <source>
        <strain evidence="10 11">IBT 11181</strain>
    </source>
</reference>
<evidence type="ECO:0000256" key="1">
    <source>
        <dbReference type="ARBA" id="ARBA00002738"/>
    </source>
</evidence>